<dbReference type="GO" id="GO:0000981">
    <property type="term" value="F:DNA-binding transcription factor activity, RNA polymerase II-specific"/>
    <property type="evidence" value="ECO:0007669"/>
    <property type="project" value="InterPro"/>
</dbReference>
<feature type="domain" description="Zn(2)-C6 fungal-type" evidence="7">
    <location>
        <begin position="16"/>
        <end position="46"/>
    </location>
</feature>
<proteinExistence type="predicted"/>
<comment type="caution">
    <text evidence="8">The sequence shown here is derived from an EMBL/GenBank/DDBJ whole genome shotgun (WGS) entry which is preliminary data.</text>
</comment>
<dbReference type="SUPFAM" id="SSF57701">
    <property type="entry name" value="Zn2/Cys6 DNA-binding domain"/>
    <property type="match status" value="1"/>
</dbReference>
<keyword evidence="4" id="KW-0804">Transcription</keyword>
<evidence type="ECO:0000256" key="2">
    <source>
        <dbReference type="ARBA" id="ARBA00022833"/>
    </source>
</evidence>
<keyword evidence="1" id="KW-0479">Metal-binding</keyword>
<keyword evidence="9" id="KW-1185">Reference proteome</keyword>
<dbReference type="OrthoDB" id="9930022at2759"/>
<evidence type="ECO:0000256" key="4">
    <source>
        <dbReference type="ARBA" id="ARBA00023163"/>
    </source>
</evidence>
<dbReference type="InterPro" id="IPR036864">
    <property type="entry name" value="Zn2-C6_fun-type_DNA-bd_sf"/>
</dbReference>
<reference evidence="8" key="1">
    <citation type="journal article" date="2021" name="Nat. Commun.">
        <title>Genetic determinants of endophytism in the Arabidopsis root mycobiome.</title>
        <authorList>
            <person name="Mesny F."/>
            <person name="Miyauchi S."/>
            <person name="Thiergart T."/>
            <person name="Pickel B."/>
            <person name="Atanasova L."/>
            <person name="Karlsson M."/>
            <person name="Huettel B."/>
            <person name="Barry K.W."/>
            <person name="Haridas S."/>
            <person name="Chen C."/>
            <person name="Bauer D."/>
            <person name="Andreopoulos W."/>
            <person name="Pangilinan J."/>
            <person name="LaButti K."/>
            <person name="Riley R."/>
            <person name="Lipzen A."/>
            <person name="Clum A."/>
            <person name="Drula E."/>
            <person name="Henrissat B."/>
            <person name="Kohler A."/>
            <person name="Grigoriev I.V."/>
            <person name="Martin F.M."/>
            <person name="Hacquard S."/>
        </authorList>
    </citation>
    <scope>NUCLEOTIDE SEQUENCE</scope>
    <source>
        <strain evidence="8">MPI-CAGE-AT-0016</strain>
    </source>
</reference>
<dbReference type="PANTHER" id="PTHR47660">
    <property type="entry name" value="TRANSCRIPTION FACTOR WITH C2H2 AND ZN(2)-CYS(6) DNA BINDING DOMAIN (EUROFUNG)-RELATED-RELATED"/>
    <property type="match status" value="1"/>
</dbReference>
<protein>
    <recommendedName>
        <fullName evidence="7">Zn(2)-C6 fungal-type domain-containing protein</fullName>
    </recommendedName>
</protein>
<dbReference type="Proteomes" id="UP000813385">
    <property type="component" value="Unassembled WGS sequence"/>
</dbReference>
<evidence type="ECO:0000313" key="9">
    <source>
        <dbReference type="Proteomes" id="UP000813385"/>
    </source>
</evidence>
<sequence>MIETMDDPADKTRQKSCNACVRSKRRCDKRTPRCARCADKGVTCVYPNLPTDPVSASRHAQRQQYQAQHQQHQQQQQHQQSQAQRQLPQHHLTAADLDMAAAAADIFGPPSTSSASMTASCEDATPSSCCSSSAASFAEPSSADAGGGGLDFGSAADLDSMVLDPMMNLDELGQPGFGFDNFMNYMTVDGGMQPNEMRLWRTSTPPLHAPEEEKPTAPRAPSPVPVLDHRLNEEDYQSMVDGACVGFQPWQIHDRSSRMGSIVRAMKNFPLEFARSRKTPFLHSQLYRGRDAPREILTLFTATTAYANRNPSNEDWAVRIIFESVDELLRTAAADPAPPPQGPQALALAQMVGGLAAHSAQGAQRAFDKLARVHALFMYQIIRVFDGDISLRAQGERDMPLFEAWVEDLEGYRDNLAELWLMDAESARAHPPRNWEAWVLHESMRRTIFVAHGFISMYAMLKWSGTTHPDNEPGTSSAPLPDPGRFARAHRWTAGRALWEADSPVAFFSAWREKPRWFVENIFIKEVAREAAPEDVDDFARIWMTAYVSPSTSLRPN</sequence>
<feature type="region of interest" description="Disordered" evidence="6">
    <location>
        <begin position="202"/>
        <end position="226"/>
    </location>
</feature>
<dbReference type="PROSITE" id="PS50048">
    <property type="entry name" value="ZN2_CY6_FUNGAL_2"/>
    <property type="match status" value="1"/>
</dbReference>
<dbReference type="Pfam" id="PF00172">
    <property type="entry name" value="Zn_clus"/>
    <property type="match status" value="1"/>
</dbReference>
<evidence type="ECO:0000259" key="7">
    <source>
        <dbReference type="PROSITE" id="PS50048"/>
    </source>
</evidence>
<feature type="compositionally biased region" description="Low complexity" evidence="6">
    <location>
        <begin position="55"/>
        <end position="86"/>
    </location>
</feature>
<dbReference type="CDD" id="cd00067">
    <property type="entry name" value="GAL4"/>
    <property type="match status" value="1"/>
</dbReference>
<evidence type="ECO:0000313" key="8">
    <source>
        <dbReference type="EMBL" id="KAH7359384.1"/>
    </source>
</evidence>
<accession>A0A8K0TD40</accession>
<evidence type="ECO:0000256" key="5">
    <source>
        <dbReference type="ARBA" id="ARBA00023242"/>
    </source>
</evidence>
<evidence type="ECO:0000256" key="3">
    <source>
        <dbReference type="ARBA" id="ARBA00023015"/>
    </source>
</evidence>
<gene>
    <name evidence="8" type="ORF">B0T11DRAFT_114762</name>
</gene>
<dbReference type="EMBL" id="JAGPXD010000004">
    <property type="protein sequence ID" value="KAH7359384.1"/>
    <property type="molecule type" value="Genomic_DNA"/>
</dbReference>
<evidence type="ECO:0000256" key="6">
    <source>
        <dbReference type="SAM" id="MobiDB-lite"/>
    </source>
</evidence>
<dbReference type="AlphaFoldDB" id="A0A8K0TD40"/>
<organism evidence="8 9">
    <name type="scientific">Plectosphaerella cucumerina</name>
    <dbReference type="NCBI Taxonomy" id="40658"/>
    <lineage>
        <taxon>Eukaryota</taxon>
        <taxon>Fungi</taxon>
        <taxon>Dikarya</taxon>
        <taxon>Ascomycota</taxon>
        <taxon>Pezizomycotina</taxon>
        <taxon>Sordariomycetes</taxon>
        <taxon>Hypocreomycetidae</taxon>
        <taxon>Glomerellales</taxon>
        <taxon>Plectosphaerellaceae</taxon>
        <taxon>Plectosphaerella</taxon>
    </lineage>
</organism>
<dbReference type="Gene3D" id="4.10.240.10">
    <property type="entry name" value="Zn(2)-C6 fungal-type DNA-binding domain"/>
    <property type="match status" value="1"/>
</dbReference>
<dbReference type="SMART" id="SM00066">
    <property type="entry name" value="GAL4"/>
    <property type="match status" value="1"/>
</dbReference>
<dbReference type="InterPro" id="IPR001138">
    <property type="entry name" value="Zn2Cys6_DnaBD"/>
</dbReference>
<feature type="region of interest" description="Disordered" evidence="6">
    <location>
        <begin position="53"/>
        <end position="89"/>
    </location>
</feature>
<keyword evidence="3" id="KW-0805">Transcription regulation</keyword>
<keyword evidence="5" id="KW-0539">Nucleus</keyword>
<keyword evidence="2" id="KW-0862">Zinc</keyword>
<name>A0A8K0TD40_9PEZI</name>
<dbReference type="GO" id="GO:0008270">
    <property type="term" value="F:zinc ion binding"/>
    <property type="evidence" value="ECO:0007669"/>
    <property type="project" value="InterPro"/>
</dbReference>
<evidence type="ECO:0000256" key="1">
    <source>
        <dbReference type="ARBA" id="ARBA00022723"/>
    </source>
</evidence>